<evidence type="ECO:0000313" key="2">
    <source>
        <dbReference type="EMBL" id="OUD09265.1"/>
    </source>
</evidence>
<evidence type="ECO:0000259" key="1">
    <source>
        <dbReference type="PROSITE" id="PS50943"/>
    </source>
</evidence>
<dbReference type="Gene3D" id="1.10.260.40">
    <property type="entry name" value="lambda repressor-like DNA-binding domains"/>
    <property type="match status" value="1"/>
</dbReference>
<dbReference type="SUPFAM" id="SSF47413">
    <property type="entry name" value="lambda repressor-like DNA-binding domains"/>
    <property type="match status" value="1"/>
</dbReference>
<dbReference type="EMBL" id="MSPP01000003">
    <property type="protein sequence ID" value="OUD09265.1"/>
    <property type="molecule type" value="Genomic_DNA"/>
</dbReference>
<dbReference type="InterPro" id="IPR010982">
    <property type="entry name" value="Lambda_DNA-bd_dom_sf"/>
</dbReference>
<accession>A0A251WYQ1</accession>
<dbReference type="PROSITE" id="PS50943">
    <property type="entry name" value="HTH_CROC1"/>
    <property type="match status" value="1"/>
</dbReference>
<dbReference type="SMART" id="SM00530">
    <property type="entry name" value="HTH_XRE"/>
    <property type="match status" value="1"/>
</dbReference>
<dbReference type="Pfam" id="PF01381">
    <property type="entry name" value="HTH_3"/>
    <property type="match status" value="1"/>
</dbReference>
<gene>
    <name evidence="2" type="ORF">BVC71_11250</name>
</gene>
<name>A0A251WYQ1_9RHOB</name>
<evidence type="ECO:0000313" key="3">
    <source>
        <dbReference type="Proteomes" id="UP000194664"/>
    </source>
</evidence>
<sequence length="130" mass="14387">MDQSIEENWYSDDQATFGDRLAGARDAASMTQKELAAKLGIKLKTLKAWENDLTEPRANKLSMVSGLLGVSMTWLLTGDGEGPTEPSENADIAPDVLNLLSEVRDLRVQMTRNAERLGQLEKRLRAALKE</sequence>
<dbReference type="GO" id="GO:0003677">
    <property type="term" value="F:DNA binding"/>
    <property type="evidence" value="ECO:0007669"/>
    <property type="project" value="InterPro"/>
</dbReference>
<comment type="caution">
    <text evidence="2">The sequence shown here is derived from an EMBL/GenBank/DDBJ whole genome shotgun (WGS) entry which is preliminary data.</text>
</comment>
<dbReference type="InterPro" id="IPR001387">
    <property type="entry name" value="Cro/C1-type_HTH"/>
</dbReference>
<dbReference type="RefSeq" id="WP_086451738.1">
    <property type="nucleotide sequence ID" value="NZ_MSPP01000003.1"/>
</dbReference>
<feature type="domain" description="HTH cro/C1-type" evidence="1">
    <location>
        <begin position="21"/>
        <end position="75"/>
    </location>
</feature>
<protein>
    <submittedName>
        <fullName evidence="2">Transcriptional regulator</fullName>
    </submittedName>
</protein>
<reference evidence="2 3" key="1">
    <citation type="submission" date="2016-12" db="EMBL/GenBank/DDBJ databases">
        <title>The draft genome sequence of HSLHS2.</title>
        <authorList>
            <person name="Hu D."/>
            <person name="Wang L."/>
            <person name="Shao Z."/>
        </authorList>
    </citation>
    <scope>NUCLEOTIDE SEQUENCE [LARGE SCALE GENOMIC DNA]</scope>
    <source>
        <strain evidence="2">MCCC 1A06712</strain>
    </source>
</reference>
<dbReference type="CDD" id="cd00093">
    <property type="entry name" value="HTH_XRE"/>
    <property type="match status" value="1"/>
</dbReference>
<organism evidence="2 3">
    <name type="scientific">Marivivens niveibacter</name>
    <dbReference type="NCBI Taxonomy" id="1930667"/>
    <lineage>
        <taxon>Bacteria</taxon>
        <taxon>Pseudomonadati</taxon>
        <taxon>Pseudomonadota</taxon>
        <taxon>Alphaproteobacteria</taxon>
        <taxon>Rhodobacterales</taxon>
        <taxon>Paracoccaceae</taxon>
        <taxon>Marivivens group</taxon>
        <taxon>Marivivens</taxon>
    </lineage>
</organism>
<proteinExistence type="predicted"/>
<dbReference type="OrthoDB" id="5659783at2"/>
<dbReference type="Proteomes" id="UP000194664">
    <property type="component" value="Unassembled WGS sequence"/>
</dbReference>
<dbReference type="AlphaFoldDB" id="A0A251WYQ1"/>
<keyword evidence="3" id="KW-1185">Reference proteome</keyword>